<sequence>MNHAPDYYWRDYTGEIPRDAVPGGLDINGRTTYVGQAYWNKWGILPGTIYPGNATIKLPLNGCANPSKIGAKILCSGDKNCFTWENAESSSLHLTTIGKHLVIGGFEDEKMLNFGRVMYQGELIVGKVFGFETEKAKLYFVHGEKEFSVTSYQVLIYNRRT</sequence>
<proteinExistence type="predicted"/>
<dbReference type="PANTHER" id="PTHR31649">
    <property type="entry name" value="AGAP009604-PA"/>
    <property type="match status" value="1"/>
</dbReference>
<dbReference type="OrthoDB" id="6767006at2759"/>
<organism evidence="1 2">
    <name type="scientific">Asbolus verrucosus</name>
    <name type="common">Desert ironclad beetle</name>
    <dbReference type="NCBI Taxonomy" id="1661398"/>
    <lineage>
        <taxon>Eukaryota</taxon>
        <taxon>Metazoa</taxon>
        <taxon>Ecdysozoa</taxon>
        <taxon>Arthropoda</taxon>
        <taxon>Hexapoda</taxon>
        <taxon>Insecta</taxon>
        <taxon>Pterygota</taxon>
        <taxon>Neoptera</taxon>
        <taxon>Endopterygota</taxon>
        <taxon>Coleoptera</taxon>
        <taxon>Polyphaga</taxon>
        <taxon>Cucujiformia</taxon>
        <taxon>Tenebrionidae</taxon>
        <taxon>Pimeliinae</taxon>
        <taxon>Asbolus</taxon>
    </lineage>
</organism>
<name>A0A482W6R3_ASBVE</name>
<dbReference type="EMBL" id="QDEB01024498">
    <property type="protein sequence ID" value="RZC40625.1"/>
    <property type="molecule type" value="Genomic_DNA"/>
</dbReference>
<dbReference type="Proteomes" id="UP000292052">
    <property type="component" value="Unassembled WGS sequence"/>
</dbReference>
<evidence type="ECO:0000313" key="2">
    <source>
        <dbReference type="Proteomes" id="UP000292052"/>
    </source>
</evidence>
<accession>A0A482W6R3</accession>
<dbReference type="AlphaFoldDB" id="A0A482W6R3"/>
<dbReference type="PANTHER" id="PTHR31649:SF10">
    <property type="entry name" value="IP19903P-RELATED"/>
    <property type="match status" value="1"/>
</dbReference>
<protein>
    <submittedName>
        <fullName evidence="1">DUF3421 domain containing protein</fullName>
    </submittedName>
</protein>
<comment type="caution">
    <text evidence="1">The sequence shown here is derived from an EMBL/GenBank/DDBJ whole genome shotgun (WGS) entry which is preliminary data.</text>
</comment>
<gene>
    <name evidence="1" type="ORF">BDFB_010791</name>
</gene>
<dbReference type="InterPro" id="IPR006616">
    <property type="entry name" value="DM9_repeat"/>
</dbReference>
<reference evidence="1 2" key="1">
    <citation type="submission" date="2017-03" db="EMBL/GenBank/DDBJ databases">
        <title>Genome of the blue death feigning beetle - Asbolus verrucosus.</title>
        <authorList>
            <person name="Rider S.D."/>
        </authorList>
    </citation>
    <scope>NUCLEOTIDE SEQUENCE [LARGE SCALE GENOMIC DNA]</scope>
    <source>
        <strain evidence="1">Butters</strain>
        <tissue evidence="1">Head and leg muscle</tissue>
    </source>
</reference>
<keyword evidence="2" id="KW-1185">Reference proteome</keyword>
<dbReference type="SMART" id="SM00696">
    <property type="entry name" value="DM9"/>
    <property type="match status" value="1"/>
</dbReference>
<evidence type="ECO:0000313" key="1">
    <source>
        <dbReference type="EMBL" id="RZC40625.1"/>
    </source>
</evidence>